<protein>
    <recommendedName>
        <fullName evidence="2">histidine kinase</fullName>
        <ecNumber evidence="2">2.7.13.3</ecNumber>
    </recommendedName>
</protein>
<dbReference type="PANTHER" id="PTHR43642">
    <property type="entry name" value="HYBRID SIGNAL TRANSDUCTION HISTIDINE KINASE G"/>
    <property type="match status" value="1"/>
</dbReference>
<dbReference type="InterPro" id="IPR004358">
    <property type="entry name" value="Sig_transdc_His_kin-like_C"/>
</dbReference>
<dbReference type="InterPro" id="IPR035965">
    <property type="entry name" value="PAS-like_dom_sf"/>
</dbReference>
<evidence type="ECO:0000313" key="9">
    <source>
        <dbReference type="Proteomes" id="UP000199120"/>
    </source>
</evidence>
<dbReference type="OrthoDB" id="9801841at2"/>
<evidence type="ECO:0000259" key="6">
    <source>
        <dbReference type="PROSITE" id="PS50109"/>
    </source>
</evidence>
<dbReference type="InterPro" id="IPR003594">
    <property type="entry name" value="HATPase_dom"/>
</dbReference>
<dbReference type="SUPFAM" id="SSF52540">
    <property type="entry name" value="P-loop containing nucleoside triphosphate hydrolases"/>
    <property type="match status" value="1"/>
</dbReference>
<evidence type="ECO:0000313" key="8">
    <source>
        <dbReference type="EMBL" id="SEK94774.1"/>
    </source>
</evidence>
<dbReference type="EMBL" id="FOAJ01000004">
    <property type="protein sequence ID" value="SEK94774.1"/>
    <property type="molecule type" value="Genomic_DNA"/>
</dbReference>
<dbReference type="Pfam" id="PF02518">
    <property type="entry name" value="HATPase_c"/>
    <property type="match status" value="1"/>
</dbReference>
<dbReference type="InterPro" id="IPR000719">
    <property type="entry name" value="Prot_kinase_dom"/>
</dbReference>
<dbReference type="InterPro" id="IPR036890">
    <property type="entry name" value="HATPase_C_sf"/>
</dbReference>
<dbReference type="Gene3D" id="3.30.450.40">
    <property type="match status" value="1"/>
</dbReference>
<dbReference type="InterPro" id="IPR041664">
    <property type="entry name" value="AAA_16"/>
</dbReference>
<dbReference type="Pfam" id="PF01590">
    <property type="entry name" value="GAF"/>
    <property type="match status" value="1"/>
</dbReference>
<dbReference type="PROSITE" id="PS50112">
    <property type="entry name" value="PAS"/>
    <property type="match status" value="1"/>
</dbReference>
<feature type="domain" description="PAS" evidence="7">
    <location>
        <begin position="1471"/>
        <end position="1514"/>
    </location>
</feature>
<feature type="domain" description="Histidine kinase" evidence="6">
    <location>
        <begin position="1622"/>
        <end position="1838"/>
    </location>
</feature>
<organism evidence="8 9">
    <name type="scientific">Paraburkholderia caballeronis</name>
    <dbReference type="NCBI Taxonomy" id="416943"/>
    <lineage>
        <taxon>Bacteria</taxon>
        <taxon>Pseudomonadati</taxon>
        <taxon>Pseudomonadota</taxon>
        <taxon>Betaproteobacteria</taxon>
        <taxon>Burkholderiales</taxon>
        <taxon>Burkholderiaceae</taxon>
        <taxon>Paraburkholderia</taxon>
    </lineage>
</organism>
<dbReference type="Proteomes" id="UP000199120">
    <property type="component" value="Unassembled WGS sequence"/>
</dbReference>
<evidence type="ECO:0000259" key="5">
    <source>
        <dbReference type="PROSITE" id="PS50011"/>
    </source>
</evidence>
<reference evidence="9" key="1">
    <citation type="submission" date="2016-10" db="EMBL/GenBank/DDBJ databases">
        <authorList>
            <person name="Varghese N."/>
            <person name="Submissions S."/>
        </authorList>
    </citation>
    <scope>NUCLEOTIDE SEQUENCE [LARGE SCALE GENOMIC DNA]</scope>
    <source>
        <strain evidence="9">LMG 26416</strain>
    </source>
</reference>
<gene>
    <name evidence="8" type="ORF">SAMN05192542_104214</name>
</gene>
<dbReference type="SUPFAM" id="SSF47384">
    <property type="entry name" value="Homodimeric domain of signal transducing histidine kinase"/>
    <property type="match status" value="1"/>
</dbReference>
<dbReference type="Gene3D" id="3.30.450.20">
    <property type="entry name" value="PAS domain"/>
    <property type="match status" value="1"/>
</dbReference>
<evidence type="ECO:0000256" key="1">
    <source>
        <dbReference type="ARBA" id="ARBA00000085"/>
    </source>
</evidence>
<feature type="domain" description="Protein kinase" evidence="5">
    <location>
        <begin position="3"/>
        <end position="277"/>
    </location>
</feature>
<dbReference type="RefSeq" id="WP_090547980.1">
    <property type="nucleotide sequence ID" value="NZ_FNSR01000002.1"/>
</dbReference>
<dbReference type="InterPro" id="IPR003661">
    <property type="entry name" value="HisK_dim/P_dom"/>
</dbReference>
<dbReference type="InterPro" id="IPR027417">
    <property type="entry name" value="P-loop_NTPase"/>
</dbReference>
<dbReference type="InterPro" id="IPR011009">
    <property type="entry name" value="Kinase-like_dom_sf"/>
</dbReference>
<comment type="catalytic activity">
    <reaction evidence="1">
        <text>ATP + protein L-histidine = ADP + protein N-phospho-L-histidine.</text>
        <dbReference type="EC" id="2.7.13.3"/>
    </reaction>
</comment>
<feature type="coiled-coil region" evidence="4">
    <location>
        <begin position="1586"/>
        <end position="1613"/>
    </location>
</feature>
<name>A0A1H7L7G1_9BURK</name>
<dbReference type="GO" id="GO:0005524">
    <property type="term" value="F:ATP binding"/>
    <property type="evidence" value="ECO:0007669"/>
    <property type="project" value="InterPro"/>
</dbReference>
<dbReference type="SUPFAM" id="SSF55874">
    <property type="entry name" value="ATPase domain of HSP90 chaperone/DNA topoisomerase II/histidine kinase"/>
    <property type="match status" value="1"/>
</dbReference>
<dbReference type="PROSITE" id="PS50109">
    <property type="entry name" value="HIS_KIN"/>
    <property type="match status" value="1"/>
</dbReference>
<dbReference type="Pfam" id="PF13191">
    <property type="entry name" value="AAA_16"/>
    <property type="match status" value="1"/>
</dbReference>
<dbReference type="SMART" id="SM00220">
    <property type="entry name" value="S_TKc"/>
    <property type="match status" value="1"/>
</dbReference>
<dbReference type="SMART" id="SM00065">
    <property type="entry name" value="GAF"/>
    <property type="match status" value="1"/>
</dbReference>
<dbReference type="EC" id="2.7.13.3" evidence="2"/>
<proteinExistence type="predicted"/>
<dbReference type="Gene3D" id="1.10.510.10">
    <property type="entry name" value="Transferase(Phosphotransferase) domain 1"/>
    <property type="match status" value="1"/>
</dbReference>
<dbReference type="Gene3D" id="1.10.287.130">
    <property type="match status" value="1"/>
</dbReference>
<dbReference type="PANTHER" id="PTHR43642:SF1">
    <property type="entry name" value="HYBRID SIGNAL TRANSDUCTION HISTIDINE KINASE G"/>
    <property type="match status" value="1"/>
</dbReference>
<dbReference type="PRINTS" id="PR00344">
    <property type="entry name" value="BCTRLSENSOR"/>
</dbReference>
<dbReference type="SUPFAM" id="SSF55785">
    <property type="entry name" value="PYP-like sensor domain (PAS domain)"/>
    <property type="match status" value="1"/>
</dbReference>
<evidence type="ECO:0000259" key="7">
    <source>
        <dbReference type="PROSITE" id="PS50112"/>
    </source>
</evidence>
<keyword evidence="9" id="KW-1185">Reference proteome</keyword>
<dbReference type="InterPro" id="IPR053159">
    <property type="entry name" value="Hybrid_Histidine_Kinase"/>
</dbReference>
<dbReference type="SUPFAM" id="SSF55781">
    <property type="entry name" value="GAF domain-like"/>
    <property type="match status" value="1"/>
</dbReference>
<accession>A0A1H7L7G1</accession>
<dbReference type="InterPro" id="IPR003018">
    <property type="entry name" value="GAF"/>
</dbReference>
<dbReference type="InterPro" id="IPR000014">
    <property type="entry name" value="PAS"/>
</dbReference>
<dbReference type="Pfam" id="PF13426">
    <property type="entry name" value="PAS_9"/>
    <property type="match status" value="1"/>
</dbReference>
<dbReference type="SMART" id="SM00388">
    <property type="entry name" value="HisKA"/>
    <property type="match status" value="1"/>
</dbReference>
<dbReference type="SMART" id="SM00387">
    <property type="entry name" value="HATPase_c"/>
    <property type="match status" value="1"/>
</dbReference>
<keyword evidence="3" id="KW-0597">Phosphoprotein</keyword>
<dbReference type="SUPFAM" id="SSF56112">
    <property type="entry name" value="Protein kinase-like (PK-like)"/>
    <property type="match status" value="1"/>
</dbReference>
<evidence type="ECO:0000256" key="4">
    <source>
        <dbReference type="SAM" id="Coils"/>
    </source>
</evidence>
<dbReference type="Pfam" id="PF00069">
    <property type="entry name" value="Pkinase"/>
    <property type="match status" value="1"/>
</dbReference>
<keyword evidence="4" id="KW-0175">Coiled coil</keyword>
<evidence type="ECO:0000256" key="3">
    <source>
        <dbReference type="ARBA" id="ARBA00022553"/>
    </source>
</evidence>
<dbReference type="NCBIfam" id="TIGR00229">
    <property type="entry name" value="sensory_box"/>
    <property type="match status" value="1"/>
</dbReference>
<evidence type="ECO:0000256" key="2">
    <source>
        <dbReference type="ARBA" id="ARBA00012438"/>
    </source>
</evidence>
<dbReference type="GO" id="GO:0000155">
    <property type="term" value="F:phosphorelay sensor kinase activity"/>
    <property type="evidence" value="ECO:0007669"/>
    <property type="project" value="InterPro"/>
</dbReference>
<dbReference type="Gene3D" id="3.40.50.300">
    <property type="entry name" value="P-loop containing nucleotide triphosphate hydrolases"/>
    <property type="match status" value="1"/>
</dbReference>
<dbReference type="SMART" id="SM00091">
    <property type="entry name" value="PAS"/>
    <property type="match status" value="1"/>
</dbReference>
<sequence length="1839" mass="202248">MNVRKQTTAGAGGFEVTWQDGACIFCRGWSEDTRDMLGQIALPDDAASSNVGPLAHEFGLRARLDSTWAVEPLALARLNSGQTVLILHDPGGEPLGRVAGAAMSIESFLTLAAGLAAALREVHQAGLIHQDVRPANVFWNEKSGQAWLTGFGHASSWRVGEDWESANLDVTPDALPYMAPEKTGRLNRPVDARSDLYSFGVTLYRLACGRLPLVAADIPGWVYAHIVRVPAELAGFAGDGVPIPAAISAIVMKLLAKAPEDRYQTAASVESDLRECLAQWKRHGRIEPFALDARDSRRPLGGAQRLYGREREKLSLLRAFDDVVERRNPVLAVVSGHSGVGKSSLVDEFRNAVMSRDIIFVSGKFDQHKRGVPYATSAQAFQTLIRHILTLDDTEVDQWRATLQAALGENGRLILDLIPELEFIVGEQPEVPDLPPLEAQNRFHLTFRSFLGAFARREHPLVFFFDDLQWSDAATLRLIEDLCRHSDSKDLLLIGAFRQNEVDASHPLYATLQSIEKQGLDLRSIVLEPLSSDAMLDLVSDAVHCSREEVESLAGLVHDRTAGNPFFAVRLLNALCDEGLLAYDAARTRWTWDLVSIEARQFGENMGNLIAGKLRCAEPDARALLKVLACIGLSADDELLLIASGMRADTIERTLRGLLQSGLIERWEGAFRFAHDHVLESAYSLISAEERPRLHLQIGRALLEGLTPAALNERIFDVVTQLNRGVSFVTDWDERLAIARLNLDAARKAKAAVAYASACHYLSQAIATVGDDAWSRSRPLARQLWLELAECEFLSGNFPAAGARVDLLLSRSETALEKVDAYRIKVDLHVVKSEYSLAIESALECLRLLGIDMPAYPARSDVVAEYDRILKALEGRSVRDLADLPLNVDPQVEAMTRMLSALFAPAVFASIHLASLVLCRIVELSVQRGNTEAAAVGYGWFGVFLGTMFRRYGEGYQFAELAGTLVEKHGFVSSRARTFLVMEIAALWTKPIETGMQHLASTFRSGIESGDLTYACYSRNHLITNRLLRGDPLDEVWKESLSALAFVRAANFRDVVDIIVSQQRFILSMTGGTNAPGHFGGEDFDESGFEERLGSVSMDTLVCWYWILKLEARFIVGDFRAAFDARQNARRLIESTAGHVQLLNYHYYGALVIAAMWTEEADLRDEDSWGEQMNEHVEQLEGWAKNGSSTFADKYELAAAELARLSGDHFEAMRRYERAVQTARNNGFVHYEAVASETAARFYQSCGLDTNASAYLRNARACFAIWGAGAKVRQLDLSDGTLVVQRDGSAVSTDGTPLQLLDVAMVVDASLALSGEIEQPRLIDRLMTIALRSAGADRGLLVLSRPDGLHVAAAALATGDEIVVERGAVAKHVMPETLLRYAARTRTKVIIDDAASPHGFSEDDYLANTAARSILCLPFVRQGVAGAILYLENSVTPRVFTAERTALLEVLASQAAISLENARLYSDLRERESRVRRLVDSNIIGIFIWDDDDRIIDANEAFMRIIGYERSQFIAGAIRWTALTPDLWCDRDEAALRDLAVTGSVQPYEKEYLHKDGSRVPVLVGKAAFGTGRAHGVAFVLDLTELKRAQQEIQASEQRLRAAQLELSHANRVATMGQLSGSISHEVRQPIAAAVVNADAALRWLSTDPPNLLEVRAALLRASAQGTRAAEVMERIHAFFKKAPQRYDRLNLNDIIGEVVALSQGEAEKHNVAVLLELTEELPEVSGDRVQLQQVILNLFVNAVDALSGADEWDRQIVIRSRVGDAGSAIVTVEDSGCGLDPTKLESVFEAFHTTKPDGLGMGLSISRGIIETHGGRIWATANVPRGAIFHFCLPARQP</sequence>
<dbReference type="InterPro" id="IPR005467">
    <property type="entry name" value="His_kinase_dom"/>
</dbReference>
<dbReference type="PROSITE" id="PS50011">
    <property type="entry name" value="PROTEIN_KINASE_DOM"/>
    <property type="match status" value="1"/>
</dbReference>
<dbReference type="InterPro" id="IPR029016">
    <property type="entry name" value="GAF-like_dom_sf"/>
</dbReference>
<dbReference type="InterPro" id="IPR036097">
    <property type="entry name" value="HisK_dim/P_sf"/>
</dbReference>
<dbReference type="STRING" id="416943.SAMN05445871_3962"/>
<dbReference type="Gene3D" id="3.30.565.10">
    <property type="entry name" value="Histidine kinase-like ATPase, C-terminal domain"/>
    <property type="match status" value="1"/>
</dbReference>